<comment type="caution">
    <text evidence="2">The sequence shown here is derived from an EMBL/GenBank/DDBJ whole genome shotgun (WGS) entry which is preliminary data.</text>
</comment>
<dbReference type="EMBL" id="CAJOBG010002361">
    <property type="protein sequence ID" value="CAF4001694.1"/>
    <property type="molecule type" value="Genomic_DNA"/>
</dbReference>
<name>A0A819NQU3_9BILA</name>
<organism evidence="2 3">
    <name type="scientific">Rotaria magnacalcarata</name>
    <dbReference type="NCBI Taxonomy" id="392030"/>
    <lineage>
        <taxon>Eukaryota</taxon>
        <taxon>Metazoa</taxon>
        <taxon>Spiralia</taxon>
        <taxon>Gnathifera</taxon>
        <taxon>Rotifera</taxon>
        <taxon>Eurotatoria</taxon>
        <taxon>Bdelloidea</taxon>
        <taxon>Philodinida</taxon>
        <taxon>Philodinidae</taxon>
        <taxon>Rotaria</taxon>
    </lineage>
</organism>
<proteinExistence type="predicted"/>
<keyword evidence="3" id="KW-1185">Reference proteome</keyword>
<dbReference type="InterPro" id="IPR025048">
    <property type="entry name" value="DUF3987"/>
</dbReference>
<sequence>MLKKKTAAEFFERNLNDCCQLVRTMQLSDFLPQSRSILDVFQNYRQAYGLNETAFFLTSLTAIGHFGNNSATYCQTSNICTKSSLFLVMVGPSASKKSKYVQKIYDSATVAEKFLIQIKNLEEQMALKKFSLRIENDKTITMPLTKEDLRKITFIEQSLTYAEAMQSLTFSNLFLCAPEGDFILDQLNFFNQANKDNTEMRGCASALFDGQTITRSTRQGKTFIEGKTLSICVGSTGSKWSSILLHLHENLTSDGFHPRFLFYALEPAATIDGQEKDLNRSHASLAHIYVIRGLIGDRLQTFTTDAAEFIQPYLNCLNSNESCADESPRSTTSYEEVVVRRGAELIVRIASNIQYMKICLKIIRLIDQVDFYTIDESFVNQASAIITSNLGPSKPFSMGHNALPTNLQPKLMITKETCEEAVKIFFKIFIPQHFTIMNYRYHNDTIETSSELGLQTRILKVKYRIFHKTALSGNNGMLKNIDKDLLNHLLDRLVQRGILKKGNYLQSERSIKYESYIKYLPCALTEQQQLSVQLKKHDISFEEYQQLYRESEISPPSTRVTSYGKLELEKQNMGFGDTHDVQRQQSSAPQDSGTQNGRNQNTSISHIINALDLSSINAFDSLSNNGLDLSSVDSVNKRQTNNMLPPHYISMISNNLLSNNSPVLQHNASSSTNAMSNMRNQVNSSTTLPNNMRQSVDGQTDQHHENVSSHDDSKITDNEDYMPIDYSKASSNHQQQINVSVENQSIAFDHLYSIITTTDIAAQSATSNTKEGQDKPFNSRSQIITSKENFGKEFSSRMSSQFHQQRLETDNEFDFDQNDSDVESYSFFKPSMVNTSTPRESIDKDHSTLNVHVPQQQSNELELLSNQNSLSSNLIREIESLQSPNSNREKISNEQFLNFLSMSSASLSSTSQTITFDPVAALANPSSIPKRILDKCKQFLLSNSPVITRTCWNRRFGGDANLCHQATQLLLTADLLMEGQFIACSTKSSTNWIKKLPIDPTNTTTTLSFQQNKLNIFGITWNQYASSFRQVEVDSNSIHGDSIASIVTQSLPINDTSSILIQSTLFSSAPIEIPFNNPISNAPSTPKRTRRELSPMRTRSKSRRLDK</sequence>
<feature type="compositionally biased region" description="Basic residues" evidence="1">
    <location>
        <begin position="1098"/>
        <end position="1107"/>
    </location>
</feature>
<dbReference type="AlphaFoldDB" id="A0A819NQU3"/>
<feature type="compositionally biased region" description="Polar residues" evidence="1">
    <location>
        <begin position="1077"/>
        <end position="1086"/>
    </location>
</feature>
<evidence type="ECO:0000256" key="1">
    <source>
        <dbReference type="SAM" id="MobiDB-lite"/>
    </source>
</evidence>
<evidence type="ECO:0000313" key="2">
    <source>
        <dbReference type="EMBL" id="CAF4001694.1"/>
    </source>
</evidence>
<reference evidence="2" key="1">
    <citation type="submission" date="2021-02" db="EMBL/GenBank/DDBJ databases">
        <authorList>
            <person name="Nowell W R."/>
        </authorList>
    </citation>
    <scope>NUCLEOTIDE SEQUENCE</scope>
</reference>
<feature type="region of interest" description="Disordered" evidence="1">
    <location>
        <begin position="1076"/>
        <end position="1107"/>
    </location>
</feature>
<feature type="compositionally biased region" description="Basic and acidic residues" evidence="1">
    <location>
        <begin position="700"/>
        <end position="717"/>
    </location>
</feature>
<protein>
    <submittedName>
        <fullName evidence="2">Uncharacterized protein</fullName>
    </submittedName>
</protein>
<feature type="region of interest" description="Disordered" evidence="1">
    <location>
        <begin position="579"/>
        <end position="600"/>
    </location>
</feature>
<evidence type="ECO:0000313" key="3">
    <source>
        <dbReference type="Proteomes" id="UP000663866"/>
    </source>
</evidence>
<feature type="compositionally biased region" description="Polar residues" evidence="1">
    <location>
        <begin position="583"/>
        <end position="600"/>
    </location>
</feature>
<dbReference type="Pfam" id="PF13148">
    <property type="entry name" value="DUF3987"/>
    <property type="match status" value="1"/>
</dbReference>
<accession>A0A819NQU3</accession>
<feature type="region of interest" description="Disordered" evidence="1">
    <location>
        <begin position="683"/>
        <end position="717"/>
    </location>
</feature>
<gene>
    <name evidence="2" type="ORF">OVN521_LOCUS15085</name>
</gene>
<dbReference type="Proteomes" id="UP000663866">
    <property type="component" value="Unassembled WGS sequence"/>
</dbReference>
<feature type="compositionally biased region" description="Polar residues" evidence="1">
    <location>
        <begin position="683"/>
        <end position="699"/>
    </location>
</feature>